<reference evidence="3" key="1">
    <citation type="submission" date="2021-06" db="EMBL/GenBank/DDBJ databases">
        <authorList>
            <person name="Kallberg Y."/>
            <person name="Tangrot J."/>
            <person name="Rosling A."/>
        </authorList>
    </citation>
    <scope>NUCLEOTIDE SEQUENCE</scope>
    <source>
        <strain evidence="3">FL130A</strain>
    </source>
</reference>
<dbReference type="PROSITE" id="PS50172">
    <property type="entry name" value="BRCT"/>
    <property type="match status" value="1"/>
</dbReference>
<proteinExistence type="predicted"/>
<comment type="caution">
    <text evidence="3">The sequence shown here is derived from an EMBL/GenBank/DDBJ whole genome shotgun (WGS) entry which is preliminary data.</text>
</comment>
<keyword evidence="4" id="KW-1185">Reference proteome</keyword>
<accession>A0A9N9D7L1</accession>
<dbReference type="EMBL" id="CAJVPS010006477">
    <property type="protein sequence ID" value="CAG8625703.1"/>
    <property type="molecule type" value="Genomic_DNA"/>
</dbReference>
<feature type="compositionally biased region" description="Polar residues" evidence="1">
    <location>
        <begin position="282"/>
        <end position="291"/>
    </location>
</feature>
<feature type="region of interest" description="Disordered" evidence="1">
    <location>
        <begin position="117"/>
        <end position="313"/>
    </location>
</feature>
<name>A0A9N9D7L1_9GLOM</name>
<dbReference type="PANTHER" id="PTHR47667">
    <property type="entry name" value="REGULATOR OF TY1 TRANSPOSITION PROTEIN 107"/>
    <property type="match status" value="1"/>
</dbReference>
<dbReference type="SMART" id="SM00292">
    <property type="entry name" value="BRCT"/>
    <property type="match status" value="1"/>
</dbReference>
<feature type="compositionally biased region" description="Basic and acidic residues" evidence="1">
    <location>
        <begin position="223"/>
        <end position="257"/>
    </location>
</feature>
<dbReference type="InterPro" id="IPR001357">
    <property type="entry name" value="BRCT_dom"/>
</dbReference>
<dbReference type="InterPro" id="IPR036420">
    <property type="entry name" value="BRCT_dom_sf"/>
</dbReference>
<evidence type="ECO:0000313" key="4">
    <source>
        <dbReference type="Proteomes" id="UP000789508"/>
    </source>
</evidence>
<dbReference type="Proteomes" id="UP000789508">
    <property type="component" value="Unassembled WGS sequence"/>
</dbReference>
<gene>
    <name evidence="3" type="ORF">ALEPTO_LOCUS9149</name>
</gene>
<dbReference type="AlphaFoldDB" id="A0A9N9D7L1"/>
<organism evidence="3 4">
    <name type="scientific">Ambispora leptoticha</name>
    <dbReference type="NCBI Taxonomy" id="144679"/>
    <lineage>
        <taxon>Eukaryota</taxon>
        <taxon>Fungi</taxon>
        <taxon>Fungi incertae sedis</taxon>
        <taxon>Mucoromycota</taxon>
        <taxon>Glomeromycotina</taxon>
        <taxon>Glomeromycetes</taxon>
        <taxon>Archaeosporales</taxon>
        <taxon>Ambisporaceae</taxon>
        <taxon>Ambispora</taxon>
    </lineage>
</organism>
<dbReference type="InterPro" id="IPR053036">
    <property type="entry name" value="CellCycle_DNARepair_Reg"/>
</dbReference>
<feature type="non-terminal residue" evidence="3">
    <location>
        <position position="1"/>
    </location>
</feature>
<feature type="compositionally biased region" description="Basic and acidic residues" evidence="1">
    <location>
        <begin position="186"/>
        <end position="197"/>
    </location>
</feature>
<dbReference type="OrthoDB" id="342264at2759"/>
<dbReference type="Gene3D" id="3.40.50.10190">
    <property type="entry name" value="BRCT domain"/>
    <property type="match status" value="1"/>
</dbReference>
<evidence type="ECO:0000259" key="2">
    <source>
        <dbReference type="PROSITE" id="PS50172"/>
    </source>
</evidence>
<sequence>MAKRTNYFNGCVVAFSGNFKAGTHTHLGELVRENGGEVVSGVNKTTTHLVTTKDHVDKPSSKVKNAQKQGDGTHIVTWDWVVKSIENKSKLAESEYFPGNVNDSTTATEANISNKSDTAVASASTDVEMKDVENKAGTTKAQVNAKEAESAQKIGRQLRKRTPANQSKELKANKAADVAAPSVVDNDAKKVDAKDDVVENNEGGTEKESAEKAIPIKKRGRKIKESLNDNHVTEVTKMDHSSDEKTSKGATSEEKTKPATTRKRVRKANNNSSDSDYPVVQIDSNSTTKTNNARDDANEDDSNTGKAKTTTRR</sequence>
<feature type="domain" description="BRCT" evidence="2">
    <location>
        <begin position="3"/>
        <end position="98"/>
    </location>
</feature>
<dbReference type="SUPFAM" id="SSF52113">
    <property type="entry name" value="BRCT domain"/>
    <property type="match status" value="1"/>
</dbReference>
<dbReference type="PANTHER" id="PTHR47667:SF1">
    <property type="entry name" value="REGULATOR OF TY1 TRANSPOSITION PROTEIN 107"/>
    <property type="match status" value="1"/>
</dbReference>
<evidence type="ECO:0000313" key="3">
    <source>
        <dbReference type="EMBL" id="CAG8625703.1"/>
    </source>
</evidence>
<protein>
    <submittedName>
        <fullName evidence="3">2187_t:CDS:1</fullName>
    </submittedName>
</protein>
<evidence type="ECO:0000256" key="1">
    <source>
        <dbReference type="SAM" id="MobiDB-lite"/>
    </source>
</evidence>
<dbReference type="Pfam" id="PF00533">
    <property type="entry name" value="BRCT"/>
    <property type="match status" value="1"/>
</dbReference>
<feature type="compositionally biased region" description="Polar residues" evidence="1">
    <location>
        <begin position="304"/>
        <end position="313"/>
    </location>
</feature>